<evidence type="ECO:0000256" key="3">
    <source>
        <dbReference type="ARBA" id="ARBA00022801"/>
    </source>
</evidence>
<sequence length="118" mass="13369">MKYNQQPFKNPVLLWSEAEFQSHVQNLAKSLGYTQQYHTHDSRRSNPGFPDLVLIHGRTKKLMFAELKAQAGRVSPAQESWLNDLRLGGQVAEVWRPSDWVSGRILQVLRGGATVARA</sequence>
<name>A0ABQ0RLP0_GLUNI</name>
<comment type="caution">
    <text evidence="5">The sequence shown here is derived from an EMBL/GenBank/DDBJ whole genome shotgun (WGS) entry which is preliminary data.</text>
</comment>
<dbReference type="Gene3D" id="3.40.1350.10">
    <property type="match status" value="1"/>
</dbReference>
<evidence type="ECO:0000256" key="2">
    <source>
        <dbReference type="ARBA" id="ARBA00022722"/>
    </source>
</evidence>
<proteinExistence type="predicted"/>
<dbReference type="Pfam" id="PF08774">
    <property type="entry name" value="VRR_NUC"/>
    <property type="match status" value="1"/>
</dbReference>
<feature type="domain" description="VRR-NUC" evidence="4">
    <location>
        <begin position="2"/>
        <end position="94"/>
    </location>
</feature>
<comment type="cofactor">
    <cofactor evidence="1">
        <name>Mg(2+)</name>
        <dbReference type="ChEBI" id="CHEBI:18420"/>
    </cofactor>
</comment>
<dbReference type="EMBL" id="BJNE01000007">
    <property type="protein sequence ID" value="GEC12718.1"/>
    <property type="molecule type" value="Genomic_DNA"/>
</dbReference>
<keyword evidence="6" id="KW-1185">Reference proteome</keyword>
<protein>
    <recommendedName>
        <fullName evidence="4">VRR-NUC domain-containing protein</fullName>
    </recommendedName>
</protein>
<keyword evidence="3" id="KW-0378">Hydrolase</keyword>
<dbReference type="Proteomes" id="UP000316242">
    <property type="component" value="Unassembled WGS sequence"/>
</dbReference>
<keyword evidence="2" id="KW-0540">Nuclease</keyword>
<dbReference type="InterPro" id="IPR014883">
    <property type="entry name" value="VRR_NUC"/>
</dbReference>
<organism evidence="5 6">
    <name type="scientific">Glutamicibacter nicotianae</name>
    <name type="common">Arthrobacter nicotianae</name>
    <dbReference type="NCBI Taxonomy" id="37929"/>
    <lineage>
        <taxon>Bacteria</taxon>
        <taxon>Bacillati</taxon>
        <taxon>Actinomycetota</taxon>
        <taxon>Actinomycetes</taxon>
        <taxon>Micrococcales</taxon>
        <taxon>Micrococcaceae</taxon>
        <taxon>Glutamicibacter</taxon>
    </lineage>
</organism>
<evidence type="ECO:0000256" key="1">
    <source>
        <dbReference type="ARBA" id="ARBA00001946"/>
    </source>
</evidence>
<accession>A0ABQ0RLP0</accession>
<evidence type="ECO:0000313" key="5">
    <source>
        <dbReference type="EMBL" id="GEC12718.1"/>
    </source>
</evidence>
<evidence type="ECO:0000313" key="6">
    <source>
        <dbReference type="Proteomes" id="UP000316242"/>
    </source>
</evidence>
<gene>
    <name evidence="5" type="ORF">ANI01nite_19210</name>
</gene>
<dbReference type="InterPro" id="IPR011856">
    <property type="entry name" value="tRNA_endonuc-like_dom_sf"/>
</dbReference>
<evidence type="ECO:0000259" key="4">
    <source>
        <dbReference type="Pfam" id="PF08774"/>
    </source>
</evidence>
<dbReference type="RefSeq" id="WP_141357654.1">
    <property type="nucleotide sequence ID" value="NZ_BAAAWM010000001.1"/>
</dbReference>
<reference evidence="5 6" key="1">
    <citation type="submission" date="2019-06" db="EMBL/GenBank/DDBJ databases">
        <title>Whole genome shotgun sequence of Glutamicibacter nicotianae NBRC 14234.</title>
        <authorList>
            <person name="Hosoyama A."/>
            <person name="Uohara A."/>
            <person name="Ohji S."/>
            <person name="Ichikawa N."/>
        </authorList>
    </citation>
    <scope>NUCLEOTIDE SEQUENCE [LARGE SCALE GENOMIC DNA]</scope>
    <source>
        <strain evidence="5 6">NBRC 14234</strain>
    </source>
</reference>